<evidence type="ECO:0000256" key="4">
    <source>
        <dbReference type="ARBA" id="ARBA00023136"/>
    </source>
</evidence>
<protein>
    <recommendedName>
        <fullName evidence="7">Fatty acid hydroxylase domain-containing protein</fullName>
    </recommendedName>
</protein>
<reference evidence="8" key="1">
    <citation type="submission" date="2021-01" db="EMBL/GenBank/DDBJ databases">
        <authorList>
            <person name="Corre E."/>
            <person name="Pelletier E."/>
            <person name="Niang G."/>
            <person name="Scheremetjew M."/>
            <person name="Finn R."/>
            <person name="Kale V."/>
            <person name="Holt S."/>
            <person name="Cochrane G."/>
            <person name="Meng A."/>
            <person name="Brown T."/>
            <person name="Cohen L."/>
        </authorList>
    </citation>
    <scope>NUCLEOTIDE SEQUENCE</scope>
    <source>
        <strain evidence="8">Isolate 1302-5</strain>
    </source>
</reference>
<organism evidence="8">
    <name type="scientific">Odontella aurita</name>
    <dbReference type="NCBI Taxonomy" id="265563"/>
    <lineage>
        <taxon>Eukaryota</taxon>
        <taxon>Sar</taxon>
        <taxon>Stramenopiles</taxon>
        <taxon>Ochrophyta</taxon>
        <taxon>Bacillariophyta</taxon>
        <taxon>Mediophyceae</taxon>
        <taxon>Biddulphiophycidae</taxon>
        <taxon>Eupodiscales</taxon>
        <taxon>Odontellaceae</taxon>
        <taxon>Odontella</taxon>
    </lineage>
</organism>
<comment type="subcellular location">
    <subcellularLocation>
        <location evidence="1">Membrane</location>
    </subcellularLocation>
</comment>
<dbReference type="GO" id="GO:0016020">
    <property type="term" value="C:membrane"/>
    <property type="evidence" value="ECO:0007669"/>
    <property type="project" value="UniProtKB-SubCell"/>
</dbReference>
<evidence type="ECO:0000256" key="1">
    <source>
        <dbReference type="ARBA" id="ARBA00004370"/>
    </source>
</evidence>
<feature type="transmembrane region" description="Helical" evidence="6">
    <location>
        <begin position="215"/>
        <end position="243"/>
    </location>
</feature>
<dbReference type="PANTHER" id="PTHR11863">
    <property type="entry name" value="STEROL DESATURASE"/>
    <property type="match status" value="1"/>
</dbReference>
<dbReference type="GO" id="GO:0008610">
    <property type="term" value="P:lipid biosynthetic process"/>
    <property type="evidence" value="ECO:0007669"/>
    <property type="project" value="InterPro"/>
</dbReference>
<sequence>MSAGASTSTAAKPVSPAAPSSIRKSPSRDRRALQRLQSRLLDGVTTIAVLAFLWRDPSFLNPWELDPIPWLAGFAFIRGGIAFYDHLVVMLIERSGSALLPTRTTGTPVRYVTLDAKSLVFLSINSLHEYTFVQRLCHYLWHSPSVPKAASQLGLLNTLGGLYVMFVVLDACYAPLHHVLHMPAIYPLIHKHHHRQHFPARGYLDAGNEHPLEHLIGVMCTWAAVLAAASTTGAHAATIFVFFNIHAALAMLNHSPYDVRWILMGIEYSVGNHEMHHRKFTVNYAQYCMWYDFAARTWCGYEGPREKRKSAETDADRVGKVEEEKKSD</sequence>
<dbReference type="AlphaFoldDB" id="A0A7S4JDP2"/>
<dbReference type="InterPro" id="IPR050307">
    <property type="entry name" value="Sterol_Desaturase_Related"/>
</dbReference>
<accession>A0A7S4JDP2</accession>
<evidence type="ECO:0000256" key="5">
    <source>
        <dbReference type="SAM" id="MobiDB-lite"/>
    </source>
</evidence>
<feature type="transmembrane region" description="Helical" evidence="6">
    <location>
        <begin position="67"/>
        <end position="84"/>
    </location>
</feature>
<feature type="transmembrane region" description="Helical" evidence="6">
    <location>
        <begin position="153"/>
        <end position="176"/>
    </location>
</feature>
<name>A0A7S4JDP2_9STRA</name>
<feature type="domain" description="Fatty acid hydroxylase" evidence="7">
    <location>
        <begin position="164"/>
        <end position="297"/>
    </location>
</feature>
<feature type="region of interest" description="Disordered" evidence="5">
    <location>
        <begin position="304"/>
        <end position="328"/>
    </location>
</feature>
<feature type="region of interest" description="Disordered" evidence="5">
    <location>
        <begin position="1"/>
        <end position="29"/>
    </location>
</feature>
<feature type="compositionally biased region" description="Low complexity" evidence="5">
    <location>
        <begin position="1"/>
        <end position="21"/>
    </location>
</feature>
<evidence type="ECO:0000256" key="2">
    <source>
        <dbReference type="ARBA" id="ARBA00022692"/>
    </source>
</evidence>
<keyword evidence="2 6" id="KW-0812">Transmembrane</keyword>
<evidence type="ECO:0000256" key="6">
    <source>
        <dbReference type="SAM" id="Phobius"/>
    </source>
</evidence>
<keyword evidence="4 6" id="KW-0472">Membrane</keyword>
<dbReference type="GO" id="GO:0016491">
    <property type="term" value="F:oxidoreductase activity"/>
    <property type="evidence" value="ECO:0007669"/>
    <property type="project" value="InterPro"/>
</dbReference>
<evidence type="ECO:0000256" key="3">
    <source>
        <dbReference type="ARBA" id="ARBA00022989"/>
    </source>
</evidence>
<feature type="transmembrane region" description="Helical" evidence="6">
    <location>
        <begin position="36"/>
        <end position="55"/>
    </location>
</feature>
<dbReference type="EMBL" id="HBKQ01038279">
    <property type="protein sequence ID" value="CAE2260377.1"/>
    <property type="molecule type" value="Transcribed_RNA"/>
</dbReference>
<evidence type="ECO:0000313" key="8">
    <source>
        <dbReference type="EMBL" id="CAE2260377.1"/>
    </source>
</evidence>
<dbReference type="Pfam" id="PF04116">
    <property type="entry name" value="FA_hydroxylase"/>
    <property type="match status" value="1"/>
</dbReference>
<keyword evidence="3 6" id="KW-1133">Transmembrane helix</keyword>
<dbReference type="InterPro" id="IPR006694">
    <property type="entry name" value="Fatty_acid_hydroxylase"/>
</dbReference>
<evidence type="ECO:0000259" key="7">
    <source>
        <dbReference type="Pfam" id="PF04116"/>
    </source>
</evidence>
<gene>
    <name evidence="8" type="ORF">OAUR00152_LOCUS26445</name>
</gene>
<dbReference type="GO" id="GO:0005506">
    <property type="term" value="F:iron ion binding"/>
    <property type="evidence" value="ECO:0007669"/>
    <property type="project" value="InterPro"/>
</dbReference>
<proteinExistence type="predicted"/>